<sequence>MGLSTTCQIEICISALYSVDLKAMAGGLSNKGPDEAKSRQANSRRPLPHTQ</sequence>
<dbReference type="Proteomes" id="UP000011086">
    <property type="component" value="Unassembled WGS sequence"/>
</dbReference>
<reference evidence="2" key="1">
    <citation type="journal article" date="2012" name="PLoS Genet.">
        <title>Comparative analysis of the genomes of two field isolates of the rice blast fungus Magnaporthe oryzae.</title>
        <authorList>
            <person name="Xue M."/>
            <person name="Yang J."/>
            <person name="Li Z."/>
            <person name="Hu S."/>
            <person name="Yao N."/>
            <person name="Dean R.A."/>
            <person name="Zhao W."/>
            <person name="Shen M."/>
            <person name="Zhang H."/>
            <person name="Li C."/>
            <person name="Liu L."/>
            <person name="Cao L."/>
            <person name="Xu X."/>
            <person name="Xing Y."/>
            <person name="Hsiang T."/>
            <person name="Zhang Z."/>
            <person name="Xu J.R."/>
            <person name="Peng Y.L."/>
        </authorList>
    </citation>
    <scope>NUCLEOTIDE SEQUENCE</scope>
    <source>
        <strain evidence="2">Y34</strain>
    </source>
</reference>
<feature type="region of interest" description="Disordered" evidence="1">
    <location>
        <begin position="27"/>
        <end position="51"/>
    </location>
</feature>
<accession>A0AA97NTN1</accession>
<name>A0AA97NTN1_PYRO3</name>
<dbReference type="EMBL" id="JH793700">
    <property type="protein sequence ID" value="ELQ36156.1"/>
    <property type="molecule type" value="Genomic_DNA"/>
</dbReference>
<dbReference type="AlphaFoldDB" id="A0AA97NTN1"/>
<feature type="compositionally biased region" description="Polar residues" evidence="1">
    <location>
        <begin position="39"/>
        <end position="51"/>
    </location>
</feature>
<evidence type="ECO:0000256" key="1">
    <source>
        <dbReference type="SAM" id="MobiDB-lite"/>
    </source>
</evidence>
<proteinExistence type="predicted"/>
<evidence type="ECO:0000313" key="2">
    <source>
        <dbReference type="EMBL" id="ELQ36156.1"/>
    </source>
</evidence>
<organism evidence="2">
    <name type="scientific">Pyricularia oryzae (strain Y34)</name>
    <name type="common">Rice blast fungus</name>
    <name type="synonym">Magnaporthe oryzae</name>
    <dbReference type="NCBI Taxonomy" id="1143189"/>
    <lineage>
        <taxon>Eukaryota</taxon>
        <taxon>Fungi</taxon>
        <taxon>Dikarya</taxon>
        <taxon>Ascomycota</taxon>
        <taxon>Pezizomycotina</taxon>
        <taxon>Sordariomycetes</taxon>
        <taxon>Sordariomycetidae</taxon>
        <taxon>Magnaporthales</taxon>
        <taxon>Pyriculariaceae</taxon>
        <taxon>Pyricularia</taxon>
    </lineage>
</organism>
<protein>
    <submittedName>
        <fullName evidence="2">Uncharacterized protein</fullName>
    </submittedName>
</protein>
<gene>
    <name evidence="2" type="ORF">OOU_Y34scaffold00666g17</name>
</gene>